<sequence>MDLFPGIGHAGEYRRRQSGASPIFKFQTLVSVYSHPLYGILLLRNVYIRTPSF</sequence>
<dbReference type="AlphaFoldDB" id="U2BTJ1"/>
<organism evidence="1 2">
    <name type="scientific">Bacteroides pyogenes F0041</name>
    <dbReference type="NCBI Taxonomy" id="1321819"/>
    <lineage>
        <taxon>Bacteria</taxon>
        <taxon>Pseudomonadati</taxon>
        <taxon>Bacteroidota</taxon>
        <taxon>Bacteroidia</taxon>
        <taxon>Bacteroidales</taxon>
        <taxon>Bacteroidaceae</taxon>
        <taxon>Bacteroides</taxon>
    </lineage>
</organism>
<dbReference type="HOGENOM" id="CLU_3058691_0_0_10"/>
<accession>U2BTJ1</accession>
<reference evidence="1 2" key="1">
    <citation type="submission" date="2013-08" db="EMBL/GenBank/DDBJ databases">
        <authorList>
            <person name="Weinstock G."/>
            <person name="Sodergren E."/>
            <person name="Wylie T."/>
            <person name="Fulton L."/>
            <person name="Fulton R."/>
            <person name="Fronick C."/>
            <person name="O'Laughlin M."/>
            <person name="Godfrey J."/>
            <person name="Miner T."/>
            <person name="Herter B."/>
            <person name="Appelbaum E."/>
            <person name="Cordes M."/>
            <person name="Lek S."/>
            <person name="Wollam A."/>
            <person name="Pepin K.H."/>
            <person name="Palsikar V.B."/>
            <person name="Mitreva M."/>
            <person name="Wilson R.K."/>
        </authorList>
    </citation>
    <scope>NUCLEOTIDE SEQUENCE [LARGE SCALE GENOMIC DNA]</scope>
    <source>
        <strain evidence="1 2">F0041</strain>
    </source>
</reference>
<evidence type="ECO:0000313" key="2">
    <source>
        <dbReference type="Proteomes" id="UP000016496"/>
    </source>
</evidence>
<proteinExistence type="predicted"/>
<evidence type="ECO:0000313" key="1">
    <source>
        <dbReference type="EMBL" id="ERI81504.1"/>
    </source>
</evidence>
<name>U2BTJ1_9BACE</name>
<dbReference type="EMBL" id="AWSV01000160">
    <property type="protein sequence ID" value="ERI81504.1"/>
    <property type="molecule type" value="Genomic_DNA"/>
</dbReference>
<gene>
    <name evidence="1" type="ORF">HMPREF1981_03129</name>
</gene>
<protein>
    <submittedName>
        <fullName evidence="1">Uncharacterized protein</fullName>
    </submittedName>
</protein>
<dbReference type="PATRIC" id="fig|1321819.3.peg.2894"/>
<comment type="caution">
    <text evidence="1">The sequence shown here is derived from an EMBL/GenBank/DDBJ whole genome shotgun (WGS) entry which is preliminary data.</text>
</comment>
<dbReference type="Proteomes" id="UP000016496">
    <property type="component" value="Unassembled WGS sequence"/>
</dbReference>